<reference evidence="2 3" key="1">
    <citation type="journal article" date="2018" name="Nat. Ecol. Evol.">
        <title>Shark genomes provide insights into elasmobranch evolution and the origin of vertebrates.</title>
        <authorList>
            <person name="Hara Y"/>
            <person name="Yamaguchi K"/>
            <person name="Onimaru K"/>
            <person name="Kadota M"/>
            <person name="Koyanagi M"/>
            <person name="Keeley SD"/>
            <person name="Tatsumi K"/>
            <person name="Tanaka K"/>
            <person name="Motone F"/>
            <person name="Kageyama Y"/>
            <person name="Nozu R"/>
            <person name="Adachi N"/>
            <person name="Nishimura O"/>
            <person name="Nakagawa R"/>
            <person name="Tanegashima C"/>
            <person name="Kiyatake I"/>
            <person name="Matsumoto R"/>
            <person name="Murakumo K"/>
            <person name="Nishida K"/>
            <person name="Terakita A"/>
            <person name="Kuratani S"/>
            <person name="Sato K"/>
            <person name="Hyodo S Kuraku.S."/>
        </authorList>
    </citation>
    <scope>NUCLEOTIDE SEQUENCE [LARGE SCALE GENOMIC DNA]</scope>
</reference>
<dbReference type="OrthoDB" id="439917at2759"/>
<evidence type="ECO:0000256" key="1">
    <source>
        <dbReference type="SAM" id="Phobius"/>
    </source>
</evidence>
<dbReference type="EMBL" id="BEZZ01000023">
    <property type="protein sequence ID" value="GCC23151.1"/>
    <property type="molecule type" value="Genomic_DNA"/>
</dbReference>
<dbReference type="PANTHER" id="PTHR47236">
    <property type="entry name" value="GENE, 32742-RELATED-RELATED"/>
    <property type="match status" value="1"/>
</dbReference>
<protein>
    <submittedName>
        <fullName evidence="2">Uncharacterized protein</fullName>
    </submittedName>
</protein>
<proteinExistence type="predicted"/>
<keyword evidence="1" id="KW-0812">Transmembrane</keyword>
<feature type="transmembrane region" description="Helical" evidence="1">
    <location>
        <begin position="38"/>
        <end position="62"/>
    </location>
</feature>
<dbReference type="Proteomes" id="UP000287033">
    <property type="component" value="Unassembled WGS sequence"/>
</dbReference>
<organism evidence="2 3">
    <name type="scientific">Chiloscyllium punctatum</name>
    <name type="common">Brownbanded bambooshark</name>
    <name type="synonym">Hemiscyllium punctatum</name>
    <dbReference type="NCBI Taxonomy" id="137246"/>
    <lineage>
        <taxon>Eukaryota</taxon>
        <taxon>Metazoa</taxon>
        <taxon>Chordata</taxon>
        <taxon>Craniata</taxon>
        <taxon>Vertebrata</taxon>
        <taxon>Chondrichthyes</taxon>
        <taxon>Elasmobranchii</taxon>
        <taxon>Galeomorphii</taxon>
        <taxon>Galeoidea</taxon>
        <taxon>Orectolobiformes</taxon>
        <taxon>Hemiscylliidae</taxon>
        <taxon>Chiloscyllium</taxon>
    </lineage>
</organism>
<keyword evidence="1" id="KW-1133">Transmembrane helix</keyword>
<sequence>MPVGGQCYEEGPFFPTTARNMIRIGISRNPDLLLKPDWLLISSLLLATVIIVGVYAGLLLLFRKCKWPEKATVEPTYRELHKVYNFDDYSSKGAAVTTIKKFHRSLHFKEQIEGNEDDREQGDDSILKNDEFWDYEKQIDLESFNANTFYQILLKQSLAVSIRLSQHKNEIRTEIEKRKHIGVEFKEVLNRQQQLLHSDWRCREEHHISFNTVLRESVRFLEEHTVNSKGDKILPSTRVAEQFEALILQMSDAITSECQRLNAWALLGDGTGAQLVNRSTSKALSKEELIGTDGTIRACDLLQLDQLTGLITPRPETVMLLANKYIMPVPEGHFLHPQTGKVLPIAGNVCYDSTRSQLIPLTDSTGVACQRVEHLIPYVPHPLNPNTGLPVKIQLRSLHQQCKLRLGGPIGDAVTGIEVPILAVTIHLRTGLAYPLGGTYISPATNMLAPIEIGAPIIHEKTGQVVSIIGVGLDSNTGLVVPLGGVAESSNTPLIVGDSFLEPLSGKCTRISGAYIQGNRVLPCAGGYQSLLDAITLSCETQVLEALKEEMAMGTSETPSCPQKQLSLLMGAVDDLVKARARSWAHIIHTGYNLQRQRKEAKELADNGGSVGMISFASTGLPIPAVIGMQIPDPGGSDLEVPILGVETDRATGQLIPLAGTMEDPDGRGLIPITLGARSIDQLTGEIGPVVGARIDQQTRIVVPITQSSRISVRRKPVLEMLNVLEEELRYRQDNWQHQRQKEEDLYVALKGLLQEVSDTKADCKFMKVEKNVVAFDDIIDSLRDCAQSEAQRRCTQESQLASLMPVDILFLISQVDKEEVEQQLLYLAMAHTFIEKVKQFTQKMRQEEVHLRGQLQEYIDQQETFRLRHQQVKMLLTQDFHKSMMSRWTGLEIACIRLEHLRDLAELCALGAKDILSGKLYCFGDYQLIGHGAKGELYEAPYLTTQKLLPLLKQLIGLLETNKNIILSPDTLNLVAYHEKDKGKLLSQSPLIKLLKEINEQLKTNPKTEELWQGNGHLQNTTQTEAKYQVPEADRPYMDITDAQWTCEGKLVPVSLEMVSVPELVVYRFGIFVAKLVKRSINAPEVDILLASSLPANNYTHNAFRNSFFYQHSQKILFIRRQQLASVGTFSVLLVHCLSHLATDELSDDSNPLFLQLFHQALKTLFEDMFFIRFQILPPMNARKPRAPTSNKLFQKEFHPEIYTDAISDLLNFDMKDSQASTMFAEQLQQHTEAWNSKTTGMPAKDQQADIIKECLQSESEIQKDNGSFFEFKSELDLEEIEEKIDNITMELSAIFDAEQKVQRSMVSISKKRAFLKEIEELETELDSKKK</sequence>
<keyword evidence="3" id="KW-1185">Reference proteome</keyword>
<dbReference type="OMA" id="KMYLRTL"/>
<gene>
    <name evidence="2" type="ORF">chiPu_0001544</name>
</gene>
<evidence type="ECO:0000313" key="2">
    <source>
        <dbReference type="EMBL" id="GCC23151.1"/>
    </source>
</evidence>
<name>A0A401RYC0_CHIPU</name>
<comment type="caution">
    <text evidence="2">The sequence shown here is derived from an EMBL/GenBank/DDBJ whole genome shotgun (WGS) entry which is preliminary data.</text>
</comment>
<evidence type="ECO:0000313" key="3">
    <source>
        <dbReference type="Proteomes" id="UP000287033"/>
    </source>
</evidence>
<accession>A0A401RYC0</accession>
<dbReference type="STRING" id="137246.A0A401RYC0"/>
<keyword evidence="1" id="KW-0472">Membrane</keyword>
<dbReference type="PANTHER" id="PTHR47236:SF4">
    <property type="entry name" value="GENE 9195-RELATED"/>
    <property type="match status" value="1"/>
</dbReference>